<dbReference type="Pfam" id="PF02515">
    <property type="entry name" value="CoA_transf_3"/>
    <property type="match status" value="1"/>
</dbReference>
<dbReference type="Gene3D" id="3.40.50.10540">
    <property type="entry name" value="Crotonobetainyl-coa:carnitine coa-transferase, domain 1"/>
    <property type="match status" value="1"/>
</dbReference>
<name>A0A4R1FRL7_9NOCA</name>
<dbReference type="InterPro" id="IPR003673">
    <property type="entry name" value="CoA-Trfase_fam_III"/>
</dbReference>
<evidence type="ECO:0000313" key="3">
    <source>
        <dbReference type="EMBL" id="TCJ97607.1"/>
    </source>
</evidence>
<keyword evidence="1 3" id="KW-0808">Transferase</keyword>
<evidence type="ECO:0000256" key="2">
    <source>
        <dbReference type="SAM" id="MobiDB-lite"/>
    </source>
</evidence>
<dbReference type="RefSeq" id="WP_084472392.1">
    <property type="nucleotide sequence ID" value="NZ_SMFR01000002.1"/>
</dbReference>
<sequence>MAENGTTPSGGTGADRPAGGSTSKGVLDGVRVLDYGRFIAAPWCTAILADMGADVVRVEKREGGEDRWVQAVTEGGEGGTFLQCNRNKRSLTLDSTTPDGAEITRRLVAGADIVVANMPLAGMRASGLDYDTLRAVKADIILASATAYGEGGPYSDRIGFDGAGQVMSGATHRQGLPEQPIRTTVPYTDFGTAMTLAIGVMMALFHHRATGEGQHVEGALLPTALMMSNAFLIERDLLGVDKPRMGNRGTSVAPCDLYEVTDGWVLLQVAGQPMFRRWCRLIGREDLMDDPRFADDDVRWQHGDFLNDLMQDWCRGRTKAEVLAALEQFKLPAAPMHSTKDVLEDPHVEKLGYLERIDYPGASKPVPIIATPFRLSRTPGRIRRRAPLLGEHTGQILADLGYSPDEVADLRERQVV</sequence>
<proteinExistence type="predicted"/>
<feature type="region of interest" description="Disordered" evidence="2">
    <location>
        <begin position="1"/>
        <end position="23"/>
    </location>
</feature>
<dbReference type="EMBL" id="SMFR01000002">
    <property type="protein sequence ID" value="TCJ97607.1"/>
    <property type="molecule type" value="Genomic_DNA"/>
</dbReference>
<dbReference type="GO" id="GO:0008410">
    <property type="term" value="F:CoA-transferase activity"/>
    <property type="evidence" value="ECO:0007669"/>
    <property type="project" value="TreeGrafter"/>
</dbReference>
<dbReference type="InterPro" id="IPR050483">
    <property type="entry name" value="CoA-transferase_III_domain"/>
</dbReference>
<dbReference type="PANTHER" id="PTHR48207">
    <property type="entry name" value="SUCCINATE--HYDROXYMETHYLGLUTARATE COA-TRANSFERASE"/>
    <property type="match status" value="1"/>
</dbReference>
<dbReference type="Proteomes" id="UP000294856">
    <property type="component" value="Unassembled WGS sequence"/>
</dbReference>
<dbReference type="OrthoDB" id="9797653at2"/>
<dbReference type="SUPFAM" id="SSF89796">
    <property type="entry name" value="CoA-transferase family III (CaiB/BaiF)"/>
    <property type="match status" value="1"/>
</dbReference>
<evidence type="ECO:0000313" key="4">
    <source>
        <dbReference type="Proteomes" id="UP000294856"/>
    </source>
</evidence>
<keyword evidence="4" id="KW-1185">Reference proteome</keyword>
<dbReference type="PANTHER" id="PTHR48207:SF3">
    <property type="entry name" value="SUCCINATE--HYDROXYMETHYLGLUTARATE COA-TRANSFERASE"/>
    <property type="match status" value="1"/>
</dbReference>
<dbReference type="STRING" id="1210063.GCA_001612665_01310"/>
<evidence type="ECO:0000256" key="1">
    <source>
        <dbReference type="ARBA" id="ARBA00022679"/>
    </source>
</evidence>
<reference evidence="3 4" key="1">
    <citation type="submission" date="2019-03" db="EMBL/GenBank/DDBJ databases">
        <title>Genomic Encyclopedia of Type Strains, Phase IV (KMG-IV): sequencing the most valuable type-strain genomes for metagenomic binning, comparative biology and taxonomic classification.</title>
        <authorList>
            <person name="Goeker M."/>
        </authorList>
    </citation>
    <scope>NUCLEOTIDE SEQUENCE [LARGE SCALE GENOMIC DNA]</scope>
    <source>
        <strain evidence="3 4">DSM 44684</strain>
    </source>
</reference>
<gene>
    <name evidence="3" type="ORF">DFR71_3651</name>
</gene>
<protein>
    <submittedName>
        <fullName evidence="3">Crotonobetainyl-CoA:carnitine CoA-transferase CaiB-like acyl-CoA transferase</fullName>
    </submittedName>
</protein>
<accession>A0A4R1FRL7</accession>
<dbReference type="InterPro" id="IPR044855">
    <property type="entry name" value="CoA-Trfase_III_dom3_sf"/>
</dbReference>
<dbReference type="Gene3D" id="3.30.1540.10">
    <property type="entry name" value="formyl-coa transferase, domain 3"/>
    <property type="match status" value="1"/>
</dbReference>
<dbReference type="AlphaFoldDB" id="A0A4R1FRL7"/>
<organism evidence="3 4">
    <name type="scientific">Nocardia alba</name>
    <dbReference type="NCBI Taxonomy" id="225051"/>
    <lineage>
        <taxon>Bacteria</taxon>
        <taxon>Bacillati</taxon>
        <taxon>Actinomycetota</taxon>
        <taxon>Actinomycetes</taxon>
        <taxon>Mycobacteriales</taxon>
        <taxon>Nocardiaceae</taxon>
        <taxon>Nocardia</taxon>
    </lineage>
</organism>
<comment type="caution">
    <text evidence="3">The sequence shown here is derived from an EMBL/GenBank/DDBJ whole genome shotgun (WGS) entry which is preliminary data.</text>
</comment>
<dbReference type="InterPro" id="IPR023606">
    <property type="entry name" value="CoA-Trfase_III_dom_1_sf"/>
</dbReference>